<proteinExistence type="predicted"/>
<dbReference type="Proteomes" id="UP000501690">
    <property type="component" value="Linkage Group LG11"/>
</dbReference>
<sequence>MSTAMEEPYQVVFRATRFPEVFKDKLGHVKAKAKSVLFLCLAIHFLLESYFNVSYSSLKLA</sequence>
<evidence type="ECO:0000313" key="1">
    <source>
        <dbReference type="EMBL" id="QCE15086.1"/>
    </source>
</evidence>
<organism evidence="1 2">
    <name type="scientific">Vigna unguiculata</name>
    <name type="common">Cowpea</name>
    <dbReference type="NCBI Taxonomy" id="3917"/>
    <lineage>
        <taxon>Eukaryota</taxon>
        <taxon>Viridiplantae</taxon>
        <taxon>Streptophyta</taxon>
        <taxon>Embryophyta</taxon>
        <taxon>Tracheophyta</taxon>
        <taxon>Spermatophyta</taxon>
        <taxon>Magnoliopsida</taxon>
        <taxon>eudicotyledons</taxon>
        <taxon>Gunneridae</taxon>
        <taxon>Pentapetalae</taxon>
        <taxon>rosids</taxon>
        <taxon>fabids</taxon>
        <taxon>Fabales</taxon>
        <taxon>Fabaceae</taxon>
        <taxon>Papilionoideae</taxon>
        <taxon>50 kb inversion clade</taxon>
        <taxon>NPAAA clade</taxon>
        <taxon>indigoferoid/millettioid clade</taxon>
        <taxon>Phaseoleae</taxon>
        <taxon>Vigna</taxon>
    </lineage>
</organism>
<dbReference type="EMBL" id="CP039355">
    <property type="protein sequence ID" value="QCE15086.1"/>
    <property type="molecule type" value="Genomic_DNA"/>
</dbReference>
<reference evidence="1 2" key="1">
    <citation type="submission" date="2019-04" db="EMBL/GenBank/DDBJ databases">
        <title>An improved genome assembly and genetic linkage map for asparagus bean, Vigna unguiculata ssp. sesquipedialis.</title>
        <authorList>
            <person name="Xia Q."/>
            <person name="Zhang R."/>
            <person name="Dong Y."/>
        </authorList>
    </citation>
    <scope>NUCLEOTIDE SEQUENCE [LARGE SCALE GENOMIC DNA]</scope>
    <source>
        <tissue evidence="1">Leaf</tissue>
    </source>
</reference>
<dbReference type="AlphaFoldDB" id="A0A4D6NN81"/>
<name>A0A4D6NN81_VIGUN</name>
<evidence type="ECO:0000313" key="2">
    <source>
        <dbReference type="Proteomes" id="UP000501690"/>
    </source>
</evidence>
<gene>
    <name evidence="1" type="ORF">DEO72_LG11g2094</name>
</gene>
<accession>A0A4D6NN81</accession>
<keyword evidence="2" id="KW-1185">Reference proteome</keyword>
<protein>
    <submittedName>
        <fullName evidence="1">Uncharacterized protein</fullName>
    </submittedName>
</protein>